<dbReference type="KEGG" id="osg:BST96_19885"/>
<keyword evidence="4" id="KW-1185">Reference proteome</keyword>
<feature type="signal peptide" evidence="1">
    <location>
        <begin position="1"/>
        <end position="30"/>
    </location>
</feature>
<keyword evidence="1" id="KW-0732">Signal</keyword>
<protein>
    <recommendedName>
        <fullName evidence="2">DUF3859 domain-containing protein</fullName>
    </recommendedName>
</protein>
<dbReference type="Gene3D" id="2.60.40.2390">
    <property type="match status" value="1"/>
</dbReference>
<reference evidence="3 4" key="1">
    <citation type="submission" date="2016-11" db="EMBL/GenBank/DDBJ databases">
        <title>Trade-off between light-utilization and light-protection in marine flavobacteria.</title>
        <authorList>
            <person name="Kumagai Y."/>
        </authorList>
    </citation>
    <scope>NUCLEOTIDE SEQUENCE [LARGE SCALE GENOMIC DNA]</scope>
    <source>
        <strain evidence="3 4">NBRC 107125</strain>
    </source>
</reference>
<sequence>MLVYTAWCLIIDMRVSVFLLLVFSSLPSFAAAGVDAPLTASIRIENYGLYQLLDKSDQSFNPESTAGYESVINTRFIEKTDVIALKKNRVFGFNYAINDPNTAEEWVVVDIKISHPLTTNFLGHQSTGFSRQSAARLKADGRYHNGAFYVFTEDYEMVPGLWVVSVIYRGEFVARQSFSITAD</sequence>
<evidence type="ECO:0000313" key="3">
    <source>
        <dbReference type="EMBL" id="ARN76160.1"/>
    </source>
</evidence>
<accession>A0A1X9NDP7</accession>
<organism evidence="3 4">
    <name type="scientific">Oceanicoccus sagamiensis</name>
    <dbReference type="NCBI Taxonomy" id="716816"/>
    <lineage>
        <taxon>Bacteria</taxon>
        <taxon>Pseudomonadati</taxon>
        <taxon>Pseudomonadota</taxon>
        <taxon>Gammaproteobacteria</taxon>
        <taxon>Cellvibrionales</taxon>
        <taxon>Spongiibacteraceae</taxon>
        <taxon>Oceanicoccus</taxon>
    </lineage>
</organism>
<feature type="chain" id="PRO_5013185998" description="DUF3859 domain-containing protein" evidence="1">
    <location>
        <begin position="31"/>
        <end position="183"/>
    </location>
</feature>
<evidence type="ECO:0000259" key="2">
    <source>
        <dbReference type="Pfam" id="PF12975"/>
    </source>
</evidence>
<dbReference type="InterPro" id="IPR024331">
    <property type="entry name" value="DUF3859"/>
</dbReference>
<evidence type="ECO:0000313" key="4">
    <source>
        <dbReference type="Proteomes" id="UP000193450"/>
    </source>
</evidence>
<dbReference type="AlphaFoldDB" id="A0A1X9NDP7"/>
<dbReference type="Proteomes" id="UP000193450">
    <property type="component" value="Chromosome"/>
</dbReference>
<dbReference type="EMBL" id="CP019343">
    <property type="protein sequence ID" value="ARN76160.1"/>
    <property type="molecule type" value="Genomic_DNA"/>
</dbReference>
<proteinExistence type="predicted"/>
<name>A0A1X9NDP7_9GAMM</name>
<dbReference type="OrthoDB" id="6306965at2"/>
<gene>
    <name evidence="3" type="ORF">BST96_19885</name>
</gene>
<evidence type="ECO:0000256" key="1">
    <source>
        <dbReference type="SAM" id="SignalP"/>
    </source>
</evidence>
<dbReference type="Pfam" id="PF12975">
    <property type="entry name" value="DUF3859"/>
    <property type="match status" value="1"/>
</dbReference>
<feature type="domain" description="DUF3859" evidence="2">
    <location>
        <begin position="42"/>
        <end position="179"/>
    </location>
</feature>